<feature type="region of interest" description="Disordered" evidence="1">
    <location>
        <begin position="1"/>
        <end position="25"/>
    </location>
</feature>
<feature type="non-terminal residue" evidence="2">
    <location>
        <position position="1"/>
    </location>
</feature>
<name>A0A0B6Y9I2_9EUPU</name>
<evidence type="ECO:0000256" key="1">
    <source>
        <dbReference type="SAM" id="MobiDB-lite"/>
    </source>
</evidence>
<feature type="compositionally biased region" description="Polar residues" evidence="1">
    <location>
        <begin position="94"/>
        <end position="111"/>
    </location>
</feature>
<feature type="compositionally biased region" description="Basic and acidic residues" evidence="1">
    <location>
        <begin position="65"/>
        <end position="74"/>
    </location>
</feature>
<evidence type="ECO:0000313" key="2">
    <source>
        <dbReference type="EMBL" id="CEK52115.1"/>
    </source>
</evidence>
<reference evidence="2" key="1">
    <citation type="submission" date="2014-12" db="EMBL/GenBank/DDBJ databases">
        <title>Insight into the proteome of Arion vulgaris.</title>
        <authorList>
            <person name="Aradska J."/>
            <person name="Bulat T."/>
            <person name="Smidak R."/>
            <person name="Sarate P."/>
            <person name="Gangsoo J."/>
            <person name="Sialana F."/>
            <person name="Bilban M."/>
            <person name="Lubec G."/>
        </authorList>
    </citation>
    <scope>NUCLEOTIDE SEQUENCE</scope>
    <source>
        <tissue evidence="2">Skin</tissue>
    </source>
</reference>
<gene>
    <name evidence="2" type="primary">ORF15549</name>
</gene>
<protein>
    <recommendedName>
        <fullName evidence="3">Teneurin N-terminal domain-containing protein</fullName>
    </recommendedName>
</protein>
<accession>A0A0B6Y9I2</accession>
<evidence type="ECO:0008006" key="3">
    <source>
        <dbReference type="Google" id="ProtNLM"/>
    </source>
</evidence>
<feature type="compositionally biased region" description="Basic and acidic residues" evidence="1">
    <location>
        <begin position="1"/>
        <end position="12"/>
    </location>
</feature>
<dbReference type="AlphaFoldDB" id="A0A0B6Y9I2"/>
<proteinExistence type="predicted"/>
<feature type="compositionally biased region" description="Acidic residues" evidence="1">
    <location>
        <begin position="80"/>
        <end position="90"/>
    </location>
</feature>
<feature type="region of interest" description="Disordered" evidence="1">
    <location>
        <begin position="65"/>
        <end position="121"/>
    </location>
</feature>
<dbReference type="EMBL" id="HACG01005250">
    <property type="protein sequence ID" value="CEK52115.1"/>
    <property type="molecule type" value="Transcribed_RNA"/>
</dbReference>
<feature type="non-terminal residue" evidence="2">
    <location>
        <position position="121"/>
    </location>
</feature>
<sequence>VETDDDLLKDSRCASSRTRSHSLVELPSQVRPNYLGLHTTSADNLLTHNTSRRYAVNSDLRDLHQRKTDIHPSDHNSPYLDDDTPTDDDGSVLSCDSWNRPPSTVSAQLSDAESEHYHTAT</sequence>
<organism evidence="2">
    <name type="scientific">Arion vulgaris</name>
    <dbReference type="NCBI Taxonomy" id="1028688"/>
    <lineage>
        <taxon>Eukaryota</taxon>
        <taxon>Metazoa</taxon>
        <taxon>Spiralia</taxon>
        <taxon>Lophotrochozoa</taxon>
        <taxon>Mollusca</taxon>
        <taxon>Gastropoda</taxon>
        <taxon>Heterobranchia</taxon>
        <taxon>Euthyneura</taxon>
        <taxon>Panpulmonata</taxon>
        <taxon>Eupulmonata</taxon>
        <taxon>Stylommatophora</taxon>
        <taxon>Helicina</taxon>
        <taxon>Arionoidea</taxon>
        <taxon>Arionidae</taxon>
        <taxon>Arion</taxon>
    </lineage>
</organism>